<feature type="transmembrane region" description="Helical" evidence="7">
    <location>
        <begin position="91"/>
        <end position="113"/>
    </location>
</feature>
<evidence type="ECO:0000259" key="8">
    <source>
        <dbReference type="PROSITE" id="PS50928"/>
    </source>
</evidence>
<dbReference type="PANTHER" id="PTHR43227">
    <property type="entry name" value="BLL4140 PROTEIN"/>
    <property type="match status" value="1"/>
</dbReference>
<proteinExistence type="inferred from homology"/>
<evidence type="ECO:0000256" key="5">
    <source>
        <dbReference type="ARBA" id="ARBA00022989"/>
    </source>
</evidence>
<dbReference type="GO" id="GO:0005886">
    <property type="term" value="C:plasma membrane"/>
    <property type="evidence" value="ECO:0007669"/>
    <property type="project" value="UniProtKB-SubCell"/>
</dbReference>
<evidence type="ECO:0000256" key="6">
    <source>
        <dbReference type="ARBA" id="ARBA00023136"/>
    </source>
</evidence>
<dbReference type="Gene3D" id="1.10.3720.10">
    <property type="entry name" value="MetI-like"/>
    <property type="match status" value="1"/>
</dbReference>
<name>A0A841T3M8_9BACL</name>
<dbReference type="EMBL" id="JACJVQ010000020">
    <property type="protein sequence ID" value="MBB6637235.1"/>
    <property type="molecule type" value="Genomic_DNA"/>
</dbReference>
<evidence type="ECO:0000256" key="3">
    <source>
        <dbReference type="ARBA" id="ARBA00022475"/>
    </source>
</evidence>
<feature type="transmembrane region" description="Helical" evidence="7">
    <location>
        <begin position="181"/>
        <end position="203"/>
    </location>
</feature>
<feature type="transmembrane region" description="Helical" evidence="7">
    <location>
        <begin position="237"/>
        <end position="259"/>
    </location>
</feature>
<dbReference type="RefSeq" id="WP_185122438.1">
    <property type="nucleotide sequence ID" value="NZ_JACJVQ010000020.1"/>
</dbReference>
<keyword evidence="6 7" id="KW-0472">Membrane</keyword>
<organism evidence="9 10">
    <name type="scientific">Cohnella thailandensis</name>
    <dbReference type="NCBI Taxonomy" id="557557"/>
    <lineage>
        <taxon>Bacteria</taxon>
        <taxon>Bacillati</taxon>
        <taxon>Bacillota</taxon>
        <taxon>Bacilli</taxon>
        <taxon>Bacillales</taxon>
        <taxon>Paenibacillaceae</taxon>
        <taxon>Cohnella</taxon>
    </lineage>
</organism>
<feature type="domain" description="ABC transmembrane type-1" evidence="8">
    <location>
        <begin position="144"/>
        <end position="361"/>
    </location>
</feature>
<feature type="transmembrane region" description="Helical" evidence="7">
    <location>
        <begin position="280"/>
        <end position="305"/>
    </location>
</feature>
<comment type="similarity">
    <text evidence="7">Belongs to the binding-protein-dependent transport system permease family.</text>
</comment>
<sequence>MPELKTTANGTKGAAGGARGAVALWSVLIPALNAAGHTGIFLFLRDTELNPVLYAIVAILWGVVGVYVLYASLNWVVEQYGETWKRRIQPYLFVGPAFALLTWLLLIPTIRTLIMSLQDATSSKFVGLANYAAVFTNRLLLTALRNNLLWVLFGATACIVLGLLIAVLADRSSFERLAKAIVFMPMAISFVAAGVIWKFIYYYQPGDEQVGLLNAIVVSLGGEPQAWTSMTQPWNNLFLIVILIWMQTGFAMVIFSAALKAVPEDMLEAARVDGAGEIRIFFKIIVPFISATILSVTTTIIVFTLKIFDVVMVMTGGQYDTEVVATQFYRQFFMYRNFGYGSTLAIVLLIAVIPVIWFNLRQLRKQGGFA</sequence>
<dbReference type="AlphaFoldDB" id="A0A841T3M8"/>
<dbReference type="InterPro" id="IPR035906">
    <property type="entry name" value="MetI-like_sf"/>
</dbReference>
<keyword evidence="5 7" id="KW-1133">Transmembrane helix</keyword>
<evidence type="ECO:0000313" key="9">
    <source>
        <dbReference type="EMBL" id="MBB6637235.1"/>
    </source>
</evidence>
<feature type="transmembrane region" description="Helical" evidence="7">
    <location>
        <begin position="51"/>
        <end position="71"/>
    </location>
</feature>
<dbReference type="Pfam" id="PF00528">
    <property type="entry name" value="BPD_transp_1"/>
    <property type="match status" value="1"/>
</dbReference>
<evidence type="ECO:0000256" key="7">
    <source>
        <dbReference type="RuleBase" id="RU363032"/>
    </source>
</evidence>
<feature type="transmembrane region" description="Helical" evidence="7">
    <location>
        <begin position="22"/>
        <end position="44"/>
    </location>
</feature>
<reference evidence="9 10" key="1">
    <citation type="submission" date="2020-08" db="EMBL/GenBank/DDBJ databases">
        <title>Cohnella phylogeny.</title>
        <authorList>
            <person name="Dunlap C."/>
        </authorList>
    </citation>
    <scope>NUCLEOTIDE SEQUENCE [LARGE SCALE GENOMIC DNA]</scope>
    <source>
        <strain evidence="9 10">DSM 25241</strain>
    </source>
</reference>
<dbReference type="CDD" id="cd06261">
    <property type="entry name" value="TM_PBP2"/>
    <property type="match status" value="1"/>
</dbReference>
<keyword evidence="10" id="KW-1185">Reference proteome</keyword>
<dbReference type="PANTHER" id="PTHR43227:SF8">
    <property type="entry name" value="DIACETYLCHITOBIOSE UPTAKE SYSTEM PERMEASE PROTEIN DASB"/>
    <property type="match status" value="1"/>
</dbReference>
<gene>
    <name evidence="9" type="ORF">H7B67_24170</name>
</gene>
<dbReference type="SUPFAM" id="SSF161098">
    <property type="entry name" value="MetI-like"/>
    <property type="match status" value="1"/>
</dbReference>
<keyword evidence="3" id="KW-1003">Cell membrane</keyword>
<evidence type="ECO:0000256" key="1">
    <source>
        <dbReference type="ARBA" id="ARBA00004651"/>
    </source>
</evidence>
<feature type="transmembrane region" description="Helical" evidence="7">
    <location>
        <begin position="338"/>
        <end position="360"/>
    </location>
</feature>
<dbReference type="InterPro" id="IPR050809">
    <property type="entry name" value="UgpAE/MalFG_permease"/>
</dbReference>
<dbReference type="PROSITE" id="PS50928">
    <property type="entry name" value="ABC_TM1"/>
    <property type="match status" value="1"/>
</dbReference>
<evidence type="ECO:0000256" key="4">
    <source>
        <dbReference type="ARBA" id="ARBA00022692"/>
    </source>
</evidence>
<dbReference type="Proteomes" id="UP000535838">
    <property type="component" value="Unassembled WGS sequence"/>
</dbReference>
<dbReference type="InterPro" id="IPR000515">
    <property type="entry name" value="MetI-like"/>
</dbReference>
<feature type="transmembrane region" description="Helical" evidence="7">
    <location>
        <begin position="150"/>
        <end position="169"/>
    </location>
</feature>
<dbReference type="GO" id="GO:0055085">
    <property type="term" value="P:transmembrane transport"/>
    <property type="evidence" value="ECO:0007669"/>
    <property type="project" value="InterPro"/>
</dbReference>
<accession>A0A841T3M8</accession>
<keyword evidence="4 7" id="KW-0812">Transmembrane</keyword>
<evidence type="ECO:0000256" key="2">
    <source>
        <dbReference type="ARBA" id="ARBA00022448"/>
    </source>
</evidence>
<evidence type="ECO:0000313" key="10">
    <source>
        <dbReference type="Proteomes" id="UP000535838"/>
    </source>
</evidence>
<comment type="caution">
    <text evidence="9">The sequence shown here is derived from an EMBL/GenBank/DDBJ whole genome shotgun (WGS) entry which is preliminary data.</text>
</comment>
<protein>
    <submittedName>
        <fullName evidence="9">Sugar ABC transporter permease</fullName>
    </submittedName>
</protein>
<comment type="subcellular location">
    <subcellularLocation>
        <location evidence="1 7">Cell membrane</location>
        <topology evidence="1 7">Multi-pass membrane protein</topology>
    </subcellularLocation>
</comment>
<keyword evidence="2 7" id="KW-0813">Transport</keyword>